<sequence length="76" mass="8243">LRVKVTGPEDPITEQFADFLSSSIKYIIIDGNLLSSIELSLCANLLRASAIENLQLISVTLNDTTISTVAYKIVST</sequence>
<name>A0AAN5I8W4_9BILA</name>
<organism evidence="1 2">
    <name type="scientific">Pristionchus mayeri</name>
    <dbReference type="NCBI Taxonomy" id="1317129"/>
    <lineage>
        <taxon>Eukaryota</taxon>
        <taxon>Metazoa</taxon>
        <taxon>Ecdysozoa</taxon>
        <taxon>Nematoda</taxon>
        <taxon>Chromadorea</taxon>
        <taxon>Rhabditida</taxon>
        <taxon>Rhabditina</taxon>
        <taxon>Diplogasteromorpha</taxon>
        <taxon>Diplogasteroidea</taxon>
        <taxon>Neodiplogasteridae</taxon>
        <taxon>Pristionchus</taxon>
    </lineage>
</organism>
<feature type="non-terminal residue" evidence="1">
    <location>
        <position position="1"/>
    </location>
</feature>
<gene>
    <name evidence="1" type="ORF">PMAYCL1PPCAC_27163</name>
</gene>
<protein>
    <submittedName>
        <fullName evidence="1">Uncharacterized protein</fullName>
    </submittedName>
</protein>
<evidence type="ECO:0000313" key="2">
    <source>
        <dbReference type="Proteomes" id="UP001328107"/>
    </source>
</evidence>
<evidence type="ECO:0000313" key="1">
    <source>
        <dbReference type="EMBL" id="GMR56968.1"/>
    </source>
</evidence>
<comment type="caution">
    <text evidence="1">The sequence shown here is derived from an EMBL/GenBank/DDBJ whole genome shotgun (WGS) entry which is preliminary data.</text>
</comment>
<dbReference type="EMBL" id="BTRK01000006">
    <property type="protein sequence ID" value="GMR56968.1"/>
    <property type="molecule type" value="Genomic_DNA"/>
</dbReference>
<dbReference type="AlphaFoldDB" id="A0AAN5I8W4"/>
<dbReference type="Proteomes" id="UP001328107">
    <property type="component" value="Unassembled WGS sequence"/>
</dbReference>
<keyword evidence="2" id="KW-1185">Reference proteome</keyword>
<reference evidence="2" key="1">
    <citation type="submission" date="2022-10" db="EMBL/GenBank/DDBJ databases">
        <title>Genome assembly of Pristionchus species.</title>
        <authorList>
            <person name="Yoshida K."/>
            <person name="Sommer R.J."/>
        </authorList>
    </citation>
    <scope>NUCLEOTIDE SEQUENCE [LARGE SCALE GENOMIC DNA]</scope>
    <source>
        <strain evidence="2">RS5460</strain>
    </source>
</reference>
<accession>A0AAN5I8W4</accession>
<proteinExistence type="predicted"/>